<feature type="compositionally biased region" description="Basic and acidic residues" evidence="1">
    <location>
        <begin position="304"/>
        <end position="330"/>
    </location>
</feature>
<evidence type="ECO:0000313" key="4">
    <source>
        <dbReference type="EMBL" id="KAH9501241.1"/>
    </source>
</evidence>
<dbReference type="AlphaFoldDB" id="A0A922KZQ9"/>
<evidence type="ECO:0000256" key="2">
    <source>
        <dbReference type="SAM" id="Phobius"/>
    </source>
</evidence>
<dbReference type="Gene3D" id="2.60.40.150">
    <property type="entry name" value="C2 domain"/>
    <property type="match status" value="1"/>
</dbReference>
<feature type="transmembrane region" description="Helical" evidence="2">
    <location>
        <begin position="174"/>
        <end position="192"/>
    </location>
</feature>
<dbReference type="SMART" id="SM00239">
    <property type="entry name" value="C2"/>
    <property type="match status" value="1"/>
</dbReference>
<feature type="domain" description="C2" evidence="3">
    <location>
        <begin position="430"/>
        <end position="549"/>
    </location>
</feature>
<dbReference type="SUPFAM" id="SSF49562">
    <property type="entry name" value="C2 domain (Calcium/lipid-binding domain, CaLB)"/>
    <property type="match status" value="1"/>
</dbReference>
<feature type="compositionally biased region" description="Low complexity" evidence="1">
    <location>
        <begin position="243"/>
        <end position="264"/>
    </location>
</feature>
<dbReference type="CDD" id="cd00030">
    <property type="entry name" value="C2"/>
    <property type="match status" value="1"/>
</dbReference>
<dbReference type="Proteomes" id="UP000790347">
    <property type="component" value="Unassembled WGS sequence"/>
</dbReference>
<evidence type="ECO:0000313" key="5">
    <source>
        <dbReference type="Proteomes" id="UP000790347"/>
    </source>
</evidence>
<dbReference type="InterPro" id="IPR000008">
    <property type="entry name" value="C2_dom"/>
</dbReference>
<feature type="compositionally biased region" description="Basic and acidic residues" evidence="1">
    <location>
        <begin position="338"/>
        <end position="365"/>
    </location>
</feature>
<feature type="compositionally biased region" description="Polar residues" evidence="1">
    <location>
        <begin position="49"/>
        <end position="61"/>
    </location>
</feature>
<keyword evidence="5" id="KW-1185">Reference proteome</keyword>
<feature type="compositionally biased region" description="Low complexity" evidence="1">
    <location>
        <begin position="366"/>
        <end position="400"/>
    </location>
</feature>
<feature type="compositionally biased region" description="Low complexity" evidence="1">
    <location>
        <begin position="62"/>
        <end position="78"/>
    </location>
</feature>
<keyword evidence="2" id="KW-0472">Membrane</keyword>
<evidence type="ECO:0000259" key="3">
    <source>
        <dbReference type="PROSITE" id="PS50004"/>
    </source>
</evidence>
<accession>A0A922KZQ9</accession>
<keyword evidence="2" id="KW-0812">Transmembrane</keyword>
<dbReference type="EMBL" id="ASGP02000006">
    <property type="protein sequence ID" value="KAH9501241.1"/>
    <property type="molecule type" value="Genomic_DNA"/>
</dbReference>
<dbReference type="InterPro" id="IPR035892">
    <property type="entry name" value="C2_domain_sf"/>
</dbReference>
<organism evidence="4 5">
    <name type="scientific">Dermatophagoides farinae</name>
    <name type="common">American house dust mite</name>
    <dbReference type="NCBI Taxonomy" id="6954"/>
    <lineage>
        <taxon>Eukaryota</taxon>
        <taxon>Metazoa</taxon>
        <taxon>Ecdysozoa</taxon>
        <taxon>Arthropoda</taxon>
        <taxon>Chelicerata</taxon>
        <taxon>Arachnida</taxon>
        <taxon>Acari</taxon>
        <taxon>Acariformes</taxon>
        <taxon>Sarcoptiformes</taxon>
        <taxon>Astigmata</taxon>
        <taxon>Psoroptidia</taxon>
        <taxon>Analgoidea</taxon>
        <taxon>Pyroglyphidae</taxon>
        <taxon>Dermatophagoidinae</taxon>
        <taxon>Dermatophagoides</taxon>
    </lineage>
</organism>
<reference evidence="4" key="2">
    <citation type="journal article" date="2022" name="Res Sq">
        <title>Comparative Genomics Reveals Insights into the Divergent Evolution of Astigmatic Mites and Household Pest Adaptations.</title>
        <authorList>
            <person name="Xiong Q."/>
            <person name="Wan A.T.-Y."/>
            <person name="Liu X.-Y."/>
            <person name="Fung C.S.-H."/>
            <person name="Xiao X."/>
            <person name="Malainual N."/>
            <person name="Hou J."/>
            <person name="Wang L."/>
            <person name="Wang M."/>
            <person name="Yang K."/>
            <person name="Cui Y."/>
            <person name="Leung E."/>
            <person name="Nong W."/>
            <person name="Shin S.-K."/>
            <person name="Au S."/>
            <person name="Jeong K.Y."/>
            <person name="Chew F.T."/>
            <person name="Hui J."/>
            <person name="Leung T.F."/>
            <person name="Tungtrongchitr A."/>
            <person name="Zhong N."/>
            <person name="Liu Z."/>
            <person name="Tsui S."/>
        </authorList>
    </citation>
    <scope>NUCLEOTIDE SEQUENCE</scope>
    <source>
        <strain evidence="4">Derf</strain>
        <tissue evidence="4">Whole organism</tissue>
    </source>
</reference>
<keyword evidence="2" id="KW-1133">Transmembrane helix</keyword>
<feature type="region of interest" description="Disordered" evidence="1">
    <location>
        <begin position="291"/>
        <end position="400"/>
    </location>
</feature>
<sequence>MDSIQTNELPDRIHHHQHFKNHNNLNDDDNDDEDHHQKPPPPYEEIQRESINQSSTAQPIETSSKTATTTTTTTTTTKMASELSFKQLRHSLSIENPMAEVFSNPEFDHVELKIQGHINPIHQQHANNNDDDGDGDHVNDQKSNKWIVSIVDGVERKSRQVFCQWKQWQRPEVIAIRLFIFLVTLLLLIQMIRVCIPNDKTTTTTATTIMNDDESNKSTMPLMKQTSELKMYSGRTGKALSILSSNPSSSTSDLLLSSSSSSSSTIDDEHQQQEGINVMETKLLQPDQDLINAQPSSSSSSSKSHNDGDDDERNKFKFNHIDSIHSHENEPDFSSQNIDHHDDSRMDEHPTEFIDDNHQHDDDTTLIHFSSSSSSTTLSQGTSTSETTTMPPSSLQSSSTTMTTKLLPRIMNNGQITNSNRIQFQPSSSSTTMAPVSAMTTTANKLYNISIIIHSANVPDMDSGYLMGRASDTYCNVFIDDVLVGKTPIIDNSNNPSWHYLLPRQFTVKRETWIRIELLDSDHVRNDHIGGILLNFGDLLKNGSINKPINMFHGRGYIWVTISSVPVSS</sequence>
<dbReference type="PROSITE" id="PS50004">
    <property type="entry name" value="C2"/>
    <property type="match status" value="1"/>
</dbReference>
<reference evidence="4" key="1">
    <citation type="submission" date="2013-05" db="EMBL/GenBank/DDBJ databases">
        <authorList>
            <person name="Yim A.K.Y."/>
            <person name="Chan T.F."/>
            <person name="Ji K.M."/>
            <person name="Liu X.Y."/>
            <person name="Zhou J.W."/>
            <person name="Li R.Q."/>
            <person name="Yang K.Y."/>
            <person name="Li J."/>
            <person name="Li M."/>
            <person name="Law P.T.W."/>
            <person name="Wu Y.L."/>
            <person name="Cai Z.L."/>
            <person name="Qin H."/>
            <person name="Bao Y."/>
            <person name="Leung R.K.K."/>
            <person name="Ng P.K.S."/>
            <person name="Zou J."/>
            <person name="Zhong X.J."/>
            <person name="Ran P.X."/>
            <person name="Zhong N.S."/>
            <person name="Liu Z.G."/>
            <person name="Tsui S.K.W."/>
        </authorList>
    </citation>
    <scope>NUCLEOTIDE SEQUENCE</scope>
    <source>
        <strain evidence="4">Derf</strain>
        <tissue evidence="4">Whole organism</tissue>
    </source>
</reference>
<dbReference type="Pfam" id="PF00168">
    <property type="entry name" value="C2"/>
    <property type="match status" value="1"/>
</dbReference>
<protein>
    <submittedName>
        <fullName evidence="4">Phosphatidylserine decarboxylase</fullName>
    </submittedName>
</protein>
<comment type="caution">
    <text evidence="4">The sequence shown here is derived from an EMBL/GenBank/DDBJ whole genome shotgun (WGS) entry which is preliminary data.</text>
</comment>
<gene>
    <name evidence="4" type="primary">PSD2</name>
    <name evidence="4" type="ORF">DERF_012101</name>
</gene>
<evidence type="ECO:0000256" key="1">
    <source>
        <dbReference type="SAM" id="MobiDB-lite"/>
    </source>
</evidence>
<feature type="region of interest" description="Disordered" evidence="1">
    <location>
        <begin position="243"/>
        <end position="273"/>
    </location>
</feature>
<name>A0A922KZQ9_DERFA</name>
<feature type="region of interest" description="Disordered" evidence="1">
    <location>
        <begin position="1"/>
        <end position="78"/>
    </location>
</feature>
<proteinExistence type="predicted"/>